<keyword evidence="3" id="KW-1185">Reference proteome</keyword>
<accession>A0ABS1BE22</accession>
<gene>
    <name evidence="2" type="ORF">I8D64_15785</name>
</gene>
<dbReference type="Proteomes" id="UP000612352">
    <property type="component" value="Unassembled WGS sequence"/>
</dbReference>
<evidence type="ECO:0000313" key="2">
    <source>
        <dbReference type="EMBL" id="MBK0332864.1"/>
    </source>
</evidence>
<comment type="caution">
    <text evidence="2">The sequence shown here is derived from an EMBL/GenBank/DDBJ whole genome shotgun (WGS) entry which is preliminary data.</text>
</comment>
<sequence>MSGFYGADTEQLRTHAELLKNRAGTLEDLRSRLEPLVMDESIWQGPDADAFRSTWSSRVTPMFTRAHEGLTTRSTDLGREADEQDDASAAGSDGSLSDAFQDLLRGIGSGLGKAWDAITGATSIYNTLQGAFSGGKKIWDAIKQGIGKQYSAVEKGFSGLAAKLAGKLGLPTGFGPKNFFSKLDDIVADGSKLLEKAPWLSKAGRITARALPGLDIAFGAMTMVDSIKKGDTFHAVTGGMQTAGGVLLTAGTICDATGVGAVVGVPLQVAGGILVGGAALADAGKWVHDNWDGITENAGKAWDWTTDHVSDAVGAVKDTVSDTAEKVTDTVSDIGGGIKHALGF</sequence>
<evidence type="ECO:0000256" key="1">
    <source>
        <dbReference type="SAM" id="MobiDB-lite"/>
    </source>
</evidence>
<dbReference type="RefSeq" id="WP_200503755.1">
    <property type="nucleotide sequence ID" value="NZ_JAEDAJ010000014.1"/>
</dbReference>
<proteinExistence type="predicted"/>
<protein>
    <submittedName>
        <fullName evidence="2">WXG100 family type VII secretion target</fullName>
    </submittedName>
</protein>
<feature type="compositionally biased region" description="Basic and acidic residues" evidence="1">
    <location>
        <begin position="67"/>
        <end position="81"/>
    </location>
</feature>
<dbReference type="Gene3D" id="1.20.120.20">
    <property type="entry name" value="Apolipoprotein"/>
    <property type="match status" value="1"/>
</dbReference>
<evidence type="ECO:0000313" key="3">
    <source>
        <dbReference type="Proteomes" id="UP000612352"/>
    </source>
</evidence>
<name>A0ABS1BE22_9MICO</name>
<reference evidence="2 3" key="1">
    <citation type="submission" date="2020-12" db="EMBL/GenBank/DDBJ databases">
        <title>Brachybacterium sp. MASK1Z-5, whole genome shotgun sequence.</title>
        <authorList>
            <person name="Tuo L."/>
        </authorList>
    </citation>
    <scope>NUCLEOTIDE SEQUENCE [LARGE SCALE GENOMIC DNA]</scope>
    <source>
        <strain evidence="2 3">MASK1Z-5</strain>
    </source>
</reference>
<feature type="region of interest" description="Disordered" evidence="1">
    <location>
        <begin position="67"/>
        <end position="94"/>
    </location>
</feature>
<dbReference type="Gene3D" id="1.10.287.1060">
    <property type="entry name" value="ESAT-6-like"/>
    <property type="match status" value="1"/>
</dbReference>
<dbReference type="EMBL" id="JAEDAJ010000014">
    <property type="protein sequence ID" value="MBK0332864.1"/>
    <property type="molecule type" value="Genomic_DNA"/>
</dbReference>
<organism evidence="2 3">
    <name type="scientific">Brachybacterium halotolerans</name>
    <dbReference type="NCBI Taxonomy" id="2795215"/>
    <lineage>
        <taxon>Bacteria</taxon>
        <taxon>Bacillati</taxon>
        <taxon>Actinomycetota</taxon>
        <taxon>Actinomycetes</taxon>
        <taxon>Micrococcales</taxon>
        <taxon>Dermabacteraceae</taxon>
        <taxon>Brachybacterium</taxon>
    </lineage>
</organism>